<name>A0ABR5PE49_9LACO</name>
<gene>
    <name evidence="14" type="ORF">FD12_GL001943</name>
</gene>
<evidence type="ECO:0000256" key="4">
    <source>
        <dbReference type="ARBA" id="ARBA00022538"/>
    </source>
</evidence>
<keyword evidence="5 13" id="KW-0812">Transmembrane</keyword>
<evidence type="ECO:0000256" key="6">
    <source>
        <dbReference type="ARBA" id="ARBA00022826"/>
    </source>
</evidence>
<keyword evidence="15" id="KW-1185">Reference proteome</keyword>
<keyword evidence="11" id="KW-0407">Ion channel</keyword>
<accession>A0ABR5PE49</accession>
<evidence type="ECO:0000256" key="10">
    <source>
        <dbReference type="ARBA" id="ARBA00023136"/>
    </source>
</evidence>
<keyword evidence="3" id="KW-0813">Transport</keyword>
<feature type="transmembrane region" description="Helical" evidence="13">
    <location>
        <begin position="176"/>
        <end position="192"/>
    </location>
</feature>
<feature type="transmembrane region" description="Helical" evidence="13">
    <location>
        <begin position="114"/>
        <end position="133"/>
    </location>
</feature>
<dbReference type="EMBL" id="AZEI01000032">
    <property type="protein sequence ID" value="KRL17240.1"/>
    <property type="molecule type" value="Genomic_DNA"/>
</dbReference>
<evidence type="ECO:0000256" key="2">
    <source>
        <dbReference type="ARBA" id="ARBA00006920"/>
    </source>
</evidence>
<evidence type="ECO:0000256" key="9">
    <source>
        <dbReference type="ARBA" id="ARBA00023065"/>
    </source>
</evidence>
<evidence type="ECO:0000256" key="1">
    <source>
        <dbReference type="ARBA" id="ARBA00004141"/>
    </source>
</evidence>
<feature type="transmembrane region" description="Helical" evidence="13">
    <location>
        <begin position="12"/>
        <end position="30"/>
    </location>
</feature>
<comment type="subcellular location">
    <subcellularLocation>
        <location evidence="1">Membrane</location>
        <topology evidence="1">Multi-pass membrane protein</topology>
    </subcellularLocation>
</comment>
<evidence type="ECO:0000256" key="8">
    <source>
        <dbReference type="ARBA" id="ARBA00022989"/>
    </source>
</evidence>
<comment type="similarity">
    <text evidence="2">Belongs to the TMEM175 family.</text>
</comment>
<sequence length="199" mass="23341">MRKEYDLMPKNRLEAFTDAIIPIIMTVLVLELGEPKRYSWNGLWNMHEELLAYAISFFLLAIVWGNHHHMFQVVEKIDGLVIWANTSLMFFLSFVPFATAIVNDDPHSLFGSQLYTLLFIFINLAWNFLRVSLLRANRNSQLLIDTLKHEPKSLITLAAFVAVFCLTYFWHEFGMIGTFLVMMLWIMPYQSIEKAMRRL</sequence>
<proteinExistence type="inferred from homology"/>
<evidence type="ECO:0000313" key="15">
    <source>
        <dbReference type="Proteomes" id="UP000051977"/>
    </source>
</evidence>
<dbReference type="PANTHER" id="PTHR31462">
    <property type="entry name" value="ENDOSOMAL/LYSOSOMAL POTASSIUM CHANNEL TMEM175"/>
    <property type="match status" value="1"/>
</dbReference>
<feature type="transmembrane region" description="Helical" evidence="13">
    <location>
        <begin position="50"/>
        <end position="68"/>
    </location>
</feature>
<comment type="caution">
    <text evidence="14">The sequence shown here is derived from an EMBL/GenBank/DDBJ whole genome shotgun (WGS) entry which is preliminary data.</text>
</comment>
<keyword evidence="8 13" id="KW-1133">Transmembrane helix</keyword>
<feature type="transmembrane region" description="Helical" evidence="13">
    <location>
        <begin position="154"/>
        <end position="170"/>
    </location>
</feature>
<keyword evidence="7" id="KW-0630">Potassium</keyword>
<keyword evidence="4" id="KW-0633">Potassium transport</keyword>
<evidence type="ECO:0000256" key="11">
    <source>
        <dbReference type="ARBA" id="ARBA00023303"/>
    </source>
</evidence>
<evidence type="ECO:0000256" key="5">
    <source>
        <dbReference type="ARBA" id="ARBA00022692"/>
    </source>
</evidence>
<protein>
    <submittedName>
        <fullName evidence="14">Integral membrane protein</fullName>
    </submittedName>
</protein>
<evidence type="ECO:0000313" key="14">
    <source>
        <dbReference type="EMBL" id="KRL17240.1"/>
    </source>
</evidence>
<comment type="catalytic activity">
    <reaction evidence="12">
        <text>K(+)(in) = K(+)(out)</text>
        <dbReference type="Rhea" id="RHEA:29463"/>
        <dbReference type="ChEBI" id="CHEBI:29103"/>
    </reaction>
</comment>
<evidence type="ECO:0000256" key="12">
    <source>
        <dbReference type="ARBA" id="ARBA00034430"/>
    </source>
</evidence>
<keyword evidence="10 13" id="KW-0472">Membrane</keyword>
<evidence type="ECO:0000256" key="13">
    <source>
        <dbReference type="SAM" id="Phobius"/>
    </source>
</evidence>
<dbReference type="Pfam" id="PF06736">
    <property type="entry name" value="TMEM175"/>
    <property type="match status" value="1"/>
</dbReference>
<feature type="transmembrane region" description="Helical" evidence="13">
    <location>
        <begin position="80"/>
        <end position="102"/>
    </location>
</feature>
<evidence type="ECO:0000256" key="3">
    <source>
        <dbReference type="ARBA" id="ARBA00022448"/>
    </source>
</evidence>
<keyword evidence="6" id="KW-0631">Potassium channel</keyword>
<organism evidence="14 15">
    <name type="scientific">Lentilactobacillus rapi DSM 19907 = JCM 15042</name>
    <dbReference type="NCBI Taxonomy" id="1423795"/>
    <lineage>
        <taxon>Bacteria</taxon>
        <taxon>Bacillati</taxon>
        <taxon>Bacillota</taxon>
        <taxon>Bacilli</taxon>
        <taxon>Lactobacillales</taxon>
        <taxon>Lactobacillaceae</taxon>
        <taxon>Lentilactobacillus</taxon>
    </lineage>
</organism>
<dbReference type="InterPro" id="IPR010617">
    <property type="entry name" value="TMEM175-like"/>
</dbReference>
<evidence type="ECO:0000256" key="7">
    <source>
        <dbReference type="ARBA" id="ARBA00022958"/>
    </source>
</evidence>
<dbReference type="PANTHER" id="PTHR31462:SF5">
    <property type="entry name" value="ENDOSOMAL_LYSOSOMAL PROTON CHANNEL TMEM175"/>
    <property type="match status" value="1"/>
</dbReference>
<keyword evidence="9" id="KW-0406">Ion transport</keyword>
<reference evidence="14 15" key="1">
    <citation type="journal article" date="2015" name="Genome Announc.">
        <title>Expanding the biotechnology potential of lactobacilli through comparative genomics of 213 strains and associated genera.</title>
        <authorList>
            <person name="Sun Z."/>
            <person name="Harris H.M."/>
            <person name="McCann A."/>
            <person name="Guo C."/>
            <person name="Argimon S."/>
            <person name="Zhang W."/>
            <person name="Yang X."/>
            <person name="Jeffery I.B."/>
            <person name="Cooney J.C."/>
            <person name="Kagawa T.F."/>
            <person name="Liu W."/>
            <person name="Song Y."/>
            <person name="Salvetti E."/>
            <person name="Wrobel A."/>
            <person name="Rasinkangas P."/>
            <person name="Parkhill J."/>
            <person name="Rea M.C."/>
            <person name="O'Sullivan O."/>
            <person name="Ritari J."/>
            <person name="Douillard F.P."/>
            <person name="Paul Ross R."/>
            <person name="Yang R."/>
            <person name="Briner A.E."/>
            <person name="Felis G.E."/>
            <person name="de Vos W.M."/>
            <person name="Barrangou R."/>
            <person name="Klaenhammer T.R."/>
            <person name="Caufield P.W."/>
            <person name="Cui Y."/>
            <person name="Zhang H."/>
            <person name="O'Toole P.W."/>
        </authorList>
    </citation>
    <scope>NUCLEOTIDE SEQUENCE [LARGE SCALE GENOMIC DNA]</scope>
    <source>
        <strain evidence="14 15">DSM 19907</strain>
    </source>
</reference>
<dbReference type="Proteomes" id="UP000051977">
    <property type="component" value="Unassembled WGS sequence"/>
</dbReference>